<comment type="caution">
    <text evidence="2">The sequence shown here is derived from an EMBL/GenBank/DDBJ whole genome shotgun (WGS) entry which is preliminary data.</text>
</comment>
<organism evidence="2 3">
    <name type="scientific">Elysia crispata</name>
    <name type="common">lettuce slug</name>
    <dbReference type="NCBI Taxonomy" id="231223"/>
    <lineage>
        <taxon>Eukaryota</taxon>
        <taxon>Metazoa</taxon>
        <taxon>Spiralia</taxon>
        <taxon>Lophotrochozoa</taxon>
        <taxon>Mollusca</taxon>
        <taxon>Gastropoda</taxon>
        <taxon>Heterobranchia</taxon>
        <taxon>Euthyneura</taxon>
        <taxon>Panpulmonata</taxon>
        <taxon>Sacoglossa</taxon>
        <taxon>Placobranchoidea</taxon>
        <taxon>Plakobranchidae</taxon>
        <taxon>Elysia</taxon>
    </lineage>
</organism>
<evidence type="ECO:0000256" key="1">
    <source>
        <dbReference type="SAM" id="MobiDB-lite"/>
    </source>
</evidence>
<dbReference type="InterPro" id="IPR036703">
    <property type="entry name" value="MOB_kinase_act_sf"/>
</dbReference>
<protein>
    <submittedName>
        <fullName evidence="2">Uncharacterized protein</fullName>
    </submittedName>
</protein>
<evidence type="ECO:0000313" key="2">
    <source>
        <dbReference type="EMBL" id="KAK3800223.1"/>
    </source>
</evidence>
<accession>A0AAE1B665</accession>
<reference evidence="2" key="1">
    <citation type="journal article" date="2023" name="G3 (Bethesda)">
        <title>A reference genome for the long-term kleptoplast-retaining sea slug Elysia crispata morphotype clarki.</title>
        <authorList>
            <person name="Eastman K.E."/>
            <person name="Pendleton A.L."/>
            <person name="Shaikh M.A."/>
            <person name="Suttiyut T."/>
            <person name="Ogas R."/>
            <person name="Tomko P."/>
            <person name="Gavelis G."/>
            <person name="Widhalm J.R."/>
            <person name="Wisecaver J.H."/>
        </authorList>
    </citation>
    <scope>NUCLEOTIDE SEQUENCE</scope>
    <source>
        <strain evidence="2">ECLA1</strain>
    </source>
</reference>
<dbReference type="AlphaFoldDB" id="A0AAE1B665"/>
<proteinExistence type="predicted"/>
<dbReference type="EMBL" id="JAWDGP010000476">
    <property type="protein sequence ID" value="KAK3800223.1"/>
    <property type="molecule type" value="Genomic_DNA"/>
</dbReference>
<dbReference type="SUPFAM" id="SSF101152">
    <property type="entry name" value="Mob1/phocein"/>
    <property type="match status" value="1"/>
</dbReference>
<dbReference type="Proteomes" id="UP001283361">
    <property type="component" value="Unassembled WGS sequence"/>
</dbReference>
<name>A0AAE1B665_9GAST</name>
<feature type="region of interest" description="Disordered" evidence="1">
    <location>
        <begin position="19"/>
        <end position="43"/>
    </location>
</feature>
<sequence>MCKPPTVELTLPSSFCSVMSRKGRRKDKDSPTPPGLGEEQKEYLQEDNLRERVSDADFFKLVAIPPYLDLNEWLATHILLASKSADHLSTRYALHVPPPVPCQSHPFLEDLIISPVR</sequence>
<keyword evidence="3" id="KW-1185">Reference proteome</keyword>
<evidence type="ECO:0000313" key="3">
    <source>
        <dbReference type="Proteomes" id="UP001283361"/>
    </source>
</evidence>
<dbReference type="Gene3D" id="1.20.140.30">
    <property type="entry name" value="MOB kinase activator"/>
    <property type="match status" value="1"/>
</dbReference>
<gene>
    <name evidence="2" type="ORF">RRG08_064332</name>
</gene>